<name>A0AAU7F9K0_9NEIS</name>
<protein>
    <submittedName>
        <fullName evidence="1">Uncharacterized protein</fullName>
    </submittedName>
</protein>
<dbReference type="KEGG" id="cmav:ABHF33_00765"/>
<dbReference type="EMBL" id="CP157355">
    <property type="protein sequence ID" value="XBM00846.1"/>
    <property type="molecule type" value="Genomic_DNA"/>
</dbReference>
<accession>A0AAU7F9K0</accession>
<reference evidence="1" key="1">
    <citation type="submission" date="2024-05" db="EMBL/GenBank/DDBJ databases">
        <authorList>
            <person name="Yang L."/>
            <person name="Pan L."/>
        </authorList>
    </citation>
    <scope>NUCLEOTIDE SEQUENCE</scope>
    <source>
        <strain evidence="1">FCG-7</strain>
    </source>
</reference>
<dbReference type="AlphaFoldDB" id="A0AAU7F9K0"/>
<sequence>MKAIIQSYYAVRDEVRQKSPEMWNEVIELCESVPTEITMAHVWQFGRDKPCWSNITVGIGARIAADINTSPDFDDFEVIASDDWEIIMKTSGSQWKANSNFELRGGAVKNFIKQLPKGGASSYLWKLYAIRNLALALKSNQNVKDMLDQLSTQGGIRSGELKKWTKSFSKQIGMGWGVVTVYHMLTDLGLTPKPDLHLKNSAIRMGLLAPNISSDYLEEHFSDVDEHEIVLAVLALSQHVTPAACPHKPQSALREVDKVLMEWSRQKLCRPLFVITPPETRTTHQSDE</sequence>
<dbReference type="RefSeq" id="WP_348945171.1">
    <property type="nucleotide sequence ID" value="NZ_CP157355.1"/>
</dbReference>
<evidence type="ECO:0000313" key="1">
    <source>
        <dbReference type="EMBL" id="XBM00846.1"/>
    </source>
</evidence>
<organism evidence="1">
    <name type="scientific">Chitinibacter mangrovi</name>
    <dbReference type="NCBI Taxonomy" id="3153927"/>
    <lineage>
        <taxon>Bacteria</taxon>
        <taxon>Pseudomonadati</taxon>
        <taxon>Pseudomonadota</taxon>
        <taxon>Betaproteobacteria</taxon>
        <taxon>Neisseriales</taxon>
        <taxon>Chitinibacteraceae</taxon>
        <taxon>Chitinibacter</taxon>
    </lineage>
</organism>
<gene>
    <name evidence="1" type="ORF">ABHF33_00765</name>
</gene>
<proteinExistence type="predicted"/>